<organism evidence="2 3">
    <name type="scientific">Neptunomonas concharum</name>
    <dbReference type="NCBI Taxonomy" id="1031538"/>
    <lineage>
        <taxon>Bacteria</taxon>
        <taxon>Pseudomonadati</taxon>
        <taxon>Pseudomonadota</taxon>
        <taxon>Gammaproteobacteria</taxon>
        <taxon>Oceanospirillales</taxon>
        <taxon>Oceanospirillaceae</taxon>
        <taxon>Neptunomonas</taxon>
    </lineage>
</organism>
<feature type="chain" id="PRO_5025025214" evidence="1">
    <location>
        <begin position="21"/>
        <end position="283"/>
    </location>
</feature>
<keyword evidence="3" id="KW-1185">Reference proteome</keyword>
<name>A0A5P1RAZ3_9GAMM</name>
<sequence>MWFKRITTLILILTSAVALAESDISGSTDSKALDRFRGSYIVEYDRQAAIDYLLPLGSIEKVNGAERPEKAERLSGKLTRITYRIPEGHRTREVYEFFSEQLAAQRAETLFSCRGRECGSSAYWANQIFDRSKLYGVERSQYYHVASLPGLTVVMYIIERGNLRLYAHLDLIETDAAARIVTTLSQVGYVDLAVDELPTEDVLQQLEPRLASFNRSAVVVVHHQGENLADAQEKSEATANELRALLNDNGLRHVAVKALGALAPSVLGNSQLKVVLVAGSDKP</sequence>
<dbReference type="InterPro" id="IPR032608">
    <property type="entry name" value="DUF4892"/>
</dbReference>
<protein>
    <submittedName>
        <fullName evidence="2">DUF4892 domain-containing protein</fullName>
    </submittedName>
</protein>
<dbReference type="RefSeq" id="WP_138988446.1">
    <property type="nucleotide sequence ID" value="NZ_CP043869.1"/>
</dbReference>
<gene>
    <name evidence="2" type="ORF">F0U83_06775</name>
</gene>
<accession>A0A5P1RAZ3</accession>
<feature type="signal peptide" evidence="1">
    <location>
        <begin position="1"/>
        <end position="20"/>
    </location>
</feature>
<proteinExistence type="predicted"/>
<keyword evidence="1" id="KW-0732">Signal</keyword>
<dbReference type="EMBL" id="CP043869">
    <property type="protein sequence ID" value="QEQ96431.1"/>
    <property type="molecule type" value="Genomic_DNA"/>
</dbReference>
<dbReference type="KEGG" id="ncu:F0U83_06775"/>
<dbReference type="Proteomes" id="UP000324760">
    <property type="component" value="Chromosome"/>
</dbReference>
<evidence type="ECO:0000313" key="3">
    <source>
        <dbReference type="Proteomes" id="UP000324760"/>
    </source>
</evidence>
<evidence type="ECO:0000313" key="2">
    <source>
        <dbReference type="EMBL" id="QEQ96431.1"/>
    </source>
</evidence>
<reference evidence="2 3" key="1">
    <citation type="journal article" date="2019" name="Biochem. Eng. J.">
        <title>Metabolic engineering of the marine bacteria Neptunomonas concharum for the production of acetoin and meso-2,3-butanediol from acetate.</title>
        <authorList>
            <person name="Li W."/>
            <person name="Pu N."/>
            <person name="Liu C.-X."/>
            <person name="Yuan Q.-P."/>
            <person name="Li Z.-J."/>
        </authorList>
    </citation>
    <scope>NUCLEOTIDE SEQUENCE [LARGE SCALE GENOMIC DNA]</scope>
    <source>
        <strain evidence="2 3">JCM17730</strain>
    </source>
</reference>
<dbReference type="OrthoDB" id="5741786at2"/>
<dbReference type="Pfam" id="PF16234">
    <property type="entry name" value="DUF4892"/>
    <property type="match status" value="1"/>
</dbReference>
<dbReference type="AlphaFoldDB" id="A0A5P1RAZ3"/>
<evidence type="ECO:0000256" key="1">
    <source>
        <dbReference type="SAM" id="SignalP"/>
    </source>
</evidence>